<dbReference type="CDD" id="cd00580">
    <property type="entry name" value="CHMI"/>
    <property type="match status" value="1"/>
</dbReference>
<dbReference type="PANTHER" id="PTHR37950:SF1">
    <property type="entry name" value="4-HYDROXYPHENYLACETATE CATABOLISM PROTEIN"/>
    <property type="match status" value="1"/>
</dbReference>
<dbReference type="OrthoDB" id="9814215at2"/>
<dbReference type="RefSeq" id="WP_019620297.1">
    <property type="nucleotide sequence ID" value="NZ_AP014545.1"/>
</dbReference>
<proteinExistence type="predicted"/>
<dbReference type="KEGG" id="ajp:AMJAP_2319"/>
<name>A0A7R6ST06_9GAMM</name>
<dbReference type="GO" id="GO:0008704">
    <property type="term" value="F:5-carboxymethyl-2-hydroxymuconate delta-isomerase activity"/>
    <property type="evidence" value="ECO:0007669"/>
    <property type="project" value="UniProtKB-EC"/>
</dbReference>
<keyword evidence="2" id="KW-1185">Reference proteome</keyword>
<accession>A0A7R6ST06</accession>
<dbReference type="InterPro" id="IPR004220">
    <property type="entry name" value="5-COMe_2-OHmuconate_Isoase"/>
</dbReference>
<gene>
    <name evidence="1" type="ORF">AMJAP_2319</name>
</gene>
<evidence type="ECO:0000313" key="2">
    <source>
        <dbReference type="Proteomes" id="UP000595663"/>
    </source>
</evidence>
<dbReference type="SUPFAM" id="SSF55331">
    <property type="entry name" value="Tautomerase/MIF"/>
    <property type="match status" value="1"/>
</dbReference>
<keyword evidence="1" id="KW-0413">Isomerase</keyword>
<dbReference type="Gene3D" id="3.30.429.10">
    <property type="entry name" value="Macrophage Migration Inhibitory Factor"/>
    <property type="match status" value="1"/>
</dbReference>
<reference evidence="1 2" key="1">
    <citation type="journal article" date="2008" name="Int. J. Syst. Evol. Microbiol.">
        <title>Amphritea japonica sp. nov. and Amphritea balenae sp. nov., isolated from the sediment adjacent to sperm whale carcasses off Kagoshima, Japan.</title>
        <authorList>
            <person name="Miyazaki M."/>
            <person name="Nogi Y."/>
            <person name="Fujiwara Y."/>
            <person name="Kawato M."/>
            <person name="Nagahama T."/>
            <person name="Kubokawa K."/>
            <person name="Horikoshi K."/>
        </authorList>
    </citation>
    <scope>NUCLEOTIDE SEQUENCE [LARGE SCALE GENOMIC DNA]</scope>
    <source>
        <strain evidence="1 2">ATCC BAA-1530</strain>
    </source>
</reference>
<dbReference type="Proteomes" id="UP000595663">
    <property type="component" value="Chromosome"/>
</dbReference>
<protein>
    <submittedName>
        <fullName evidence="1">5-carboxymethyl-2-hydroxymuconate isomerase</fullName>
        <ecNumber evidence="1">5.3.3.10</ecNumber>
    </submittedName>
</protein>
<dbReference type="AlphaFoldDB" id="A0A7R6ST06"/>
<sequence length="113" mass="12456">MPHCIIEYAKPLEARLNPTELLNAVYEGASLSGLFEGPDIKIRAIAYEAFLTGAEKSAFIHVTARILNGRSLEQKQRLSSTVVKRLADLGLADISITVEIVEMESDSYAKYLT</sequence>
<dbReference type="EMBL" id="AP014545">
    <property type="protein sequence ID" value="BBB26909.1"/>
    <property type="molecule type" value="Genomic_DNA"/>
</dbReference>
<dbReference type="InterPro" id="IPR014347">
    <property type="entry name" value="Tautomerase/MIF_sf"/>
</dbReference>
<dbReference type="Pfam" id="PF02962">
    <property type="entry name" value="CHMI"/>
    <property type="match status" value="1"/>
</dbReference>
<organism evidence="1 2">
    <name type="scientific">Amphritea japonica ATCC BAA-1530</name>
    <dbReference type="NCBI Taxonomy" id="1278309"/>
    <lineage>
        <taxon>Bacteria</taxon>
        <taxon>Pseudomonadati</taxon>
        <taxon>Pseudomonadota</taxon>
        <taxon>Gammaproteobacteria</taxon>
        <taxon>Oceanospirillales</taxon>
        <taxon>Oceanospirillaceae</taxon>
        <taxon>Amphritea</taxon>
    </lineage>
</organism>
<evidence type="ECO:0000313" key="1">
    <source>
        <dbReference type="EMBL" id="BBB26909.1"/>
    </source>
</evidence>
<dbReference type="PANTHER" id="PTHR37950">
    <property type="entry name" value="4-HYDROXYPHENYLACETATE CATABOLISM PROTEIN"/>
    <property type="match status" value="1"/>
</dbReference>
<dbReference type="EC" id="5.3.3.10" evidence="1"/>